<comment type="caution">
    <text evidence="1">The sequence shown here is derived from an EMBL/GenBank/DDBJ whole genome shotgun (WGS) entry which is preliminary data.</text>
</comment>
<sequence length="45" mass="5317">MSLPSTLLHHHIRFPEVKKIPETDRILAKRSFTWRGYQKSNPGNE</sequence>
<accession>A0A0W8F2C7</accession>
<dbReference type="AlphaFoldDB" id="A0A0W8F2C7"/>
<dbReference type="EMBL" id="LNQE01001591">
    <property type="protein sequence ID" value="KUG15060.1"/>
    <property type="molecule type" value="Genomic_DNA"/>
</dbReference>
<evidence type="ECO:0000313" key="1">
    <source>
        <dbReference type="EMBL" id="KUG15060.1"/>
    </source>
</evidence>
<protein>
    <submittedName>
        <fullName evidence="1">Uncharacterized protein</fullName>
    </submittedName>
</protein>
<reference evidence="1" key="1">
    <citation type="journal article" date="2015" name="Proc. Natl. Acad. Sci. U.S.A.">
        <title>Networks of energetic and metabolic interactions define dynamics in microbial communities.</title>
        <authorList>
            <person name="Embree M."/>
            <person name="Liu J.K."/>
            <person name="Al-Bassam M.M."/>
            <person name="Zengler K."/>
        </authorList>
    </citation>
    <scope>NUCLEOTIDE SEQUENCE</scope>
</reference>
<organism evidence="1">
    <name type="scientific">hydrocarbon metagenome</name>
    <dbReference type="NCBI Taxonomy" id="938273"/>
    <lineage>
        <taxon>unclassified sequences</taxon>
        <taxon>metagenomes</taxon>
        <taxon>ecological metagenomes</taxon>
    </lineage>
</organism>
<proteinExistence type="predicted"/>
<gene>
    <name evidence="1" type="ORF">ASZ90_015279</name>
</gene>
<name>A0A0W8F2C7_9ZZZZ</name>